<dbReference type="GeneID" id="9059035"/>
<dbReference type="InParanoid" id="C5K619"/>
<organism evidence="3">
    <name type="scientific">Perkinsus marinus (strain ATCC 50983 / TXsc)</name>
    <dbReference type="NCBI Taxonomy" id="423536"/>
    <lineage>
        <taxon>Eukaryota</taxon>
        <taxon>Sar</taxon>
        <taxon>Alveolata</taxon>
        <taxon>Perkinsozoa</taxon>
        <taxon>Perkinsea</taxon>
        <taxon>Perkinsida</taxon>
        <taxon>Perkinsidae</taxon>
        <taxon>Perkinsus</taxon>
    </lineage>
</organism>
<evidence type="ECO:0000256" key="1">
    <source>
        <dbReference type="SAM" id="MobiDB-lite"/>
    </source>
</evidence>
<dbReference type="AlphaFoldDB" id="C5K619"/>
<keyword evidence="3" id="KW-1185">Reference proteome</keyword>
<evidence type="ECO:0000313" key="3">
    <source>
        <dbReference type="Proteomes" id="UP000007800"/>
    </source>
</evidence>
<proteinExistence type="predicted"/>
<feature type="compositionally biased region" description="Basic and acidic residues" evidence="1">
    <location>
        <begin position="23"/>
        <end position="41"/>
    </location>
</feature>
<reference evidence="2 3" key="1">
    <citation type="submission" date="2008-07" db="EMBL/GenBank/DDBJ databases">
        <authorList>
            <person name="El-Sayed N."/>
            <person name="Caler E."/>
            <person name="Inman J."/>
            <person name="Amedeo P."/>
            <person name="Hass B."/>
            <person name="Wortman J."/>
        </authorList>
    </citation>
    <scope>NUCLEOTIDE SEQUENCE [LARGE SCALE GENOMIC DNA]</scope>
    <source>
        <strain evidence="3">ATCC 50983 / TXsc</strain>
    </source>
</reference>
<gene>
    <name evidence="2" type="ORF">Pmar_PMAR007310</name>
</gene>
<dbReference type="EMBL" id="GG670840">
    <property type="protein sequence ID" value="EER20049.1"/>
    <property type="molecule type" value="Genomic_DNA"/>
</dbReference>
<evidence type="ECO:0000313" key="2">
    <source>
        <dbReference type="EMBL" id="EER20049.1"/>
    </source>
</evidence>
<dbReference type="RefSeq" id="XP_002788253.1">
    <property type="nucleotide sequence ID" value="XM_002788207.1"/>
</dbReference>
<dbReference type="Proteomes" id="UP000007800">
    <property type="component" value="Unassembled WGS sequence"/>
</dbReference>
<sequence>MVIQYNGDPDGVAACSGGTVEGSENKPPNKIDPERCGSPDKDMARCDNTADSPLDSIISLIELAEEKSETVLESIRDNATSTWNDEEYSPLERERGDKEAKLRARLTTLEGELAAKTSLIRELRVKFEDQEREWMTKVGEIERQSNTKIQNV</sequence>
<protein>
    <submittedName>
        <fullName evidence="2">Uncharacterized protein</fullName>
    </submittedName>
</protein>
<accession>C5K619</accession>
<feature type="region of interest" description="Disordered" evidence="1">
    <location>
        <begin position="1"/>
        <end position="41"/>
    </location>
</feature>
<name>C5K619_PERM5</name>